<protein>
    <recommendedName>
        <fullName evidence="2">DUF222 domain-containing protein</fullName>
    </recommendedName>
</protein>
<evidence type="ECO:0000313" key="3">
    <source>
        <dbReference type="EMBL" id="OOK68395.1"/>
    </source>
</evidence>
<feature type="region of interest" description="Disordered" evidence="1">
    <location>
        <begin position="148"/>
        <end position="171"/>
    </location>
</feature>
<dbReference type="Pfam" id="PF02720">
    <property type="entry name" value="DUF222"/>
    <property type="match status" value="1"/>
</dbReference>
<dbReference type="AlphaFoldDB" id="A0A1V3WN74"/>
<evidence type="ECO:0000256" key="1">
    <source>
        <dbReference type="SAM" id="MobiDB-lite"/>
    </source>
</evidence>
<feature type="domain" description="DUF222" evidence="2">
    <location>
        <begin position="6"/>
        <end position="75"/>
    </location>
</feature>
<dbReference type="Proteomes" id="UP000188532">
    <property type="component" value="Unassembled WGS sequence"/>
</dbReference>
<reference evidence="3 4" key="1">
    <citation type="submission" date="2017-02" db="EMBL/GenBank/DDBJ databases">
        <title>Complete genome sequences of Mycobacterium kansasii strains isolated from rhesus macaques.</title>
        <authorList>
            <person name="Panda A."/>
            <person name="Nagaraj S."/>
            <person name="Zhao X."/>
            <person name="Tettelin H."/>
            <person name="Detolla L.J."/>
        </authorList>
    </citation>
    <scope>NUCLEOTIDE SEQUENCE [LARGE SCALE GENOMIC DNA]</scope>
    <source>
        <strain evidence="3 4">11-3469</strain>
    </source>
</reference>
<organism evidence="3 4">
    <name type="scientific">Mycobacterium kansasii</name>
    <dbReference type="NCBI Taxonomy" id="1768"/>
    <lineage>
        <taxon>Bacteria</taxon>
        <taxon>Bacillati</taxon>
        <taxon>Actinomycetota</taxon>
        <taxon>Actinomycetes</taxon>
        <taxon>Mycobacteriales</taxon>
        <taxon>Mycobacteriaceae</taxon>
        <taxon>Mycobacterium</taxon>
    </lineage>
</organism>
<dbReference type="CDD" id="cd00085">
    <property type="entry name" value="HNHc"/>
    <property type="match status" value="1"/>
</dbReference>
<sequence length="171" mass="18332">MAEHQLINNLALAELEAAAGQGLTGGGTLLPMSDVIRLARHARHYLAVFDGGQALALYHSKRLAAPGQRIVLYGKERGCSAPGCDVKGYFCVVHHVIPYAQSPSADVNQLTFACGGHHPLADKGWSTRKTPTATPNGYPHPRLVWINGPTPHQHHASPEKLLHADEDGEDG</sequence>
<dbReference type="InterPro" id="IPR003870">
    <property type="entry name" value="DUF222"/>
</dbReference>
<evidence type="ECO:0000313" key="4">
    <source>
        <dbReference type="Proteomes" id="UP000188532"/>
    </source>
</evidence>
<dbReference type="InterPro" id="IPR003615">
    <property type="entry name" value="HNH_nuc"/>
</dbReference>
<feature type="compositionally biased region" description="Basic and acidic residues" evidence="1">
    <location>
        <begin position="156"/>
        <end position="165"/>
    </location>
</feature>
<name>A0A1V3WN74_MYCKA</name>
<comment type="caution">
    <text evidence="3">The sequence shown here is derived from an EMBL/GenBank/DDBJ whole genome shotgun (WGS) entry which is preliminary data.</text>
</comment>
<evidence type="ECO:0000259" key="2">
    <source>
        <dbReference type="Pfam" id="PF02720"/>
    </source>
</evidence>
<proteinExistence type="predicted"/>
<gene>
    <name evidence="3" type="ORF">BZL29_6955</name>
</gene>
<dbReference type="EMBL" id="MVBN01000008">
    <property type="protein sequence ID" value="OOK68395.1"/>
    <property type="molecule type" value="Genomic_DNA"/>
</dbReference>
<accession>A0A1V3WN74</accession>